<dbReference type="Pfam" id="PF08266">
    <property type="entry name" value="Cadherin_2"/>
    <property type="match status" value="1"/>
</dbReference>
<evidence type="ECO:0000256" key="2">
    <source>
        <dbReference type="ARBA" id="ARBA00004251"/>
    </source>
</evidence>
<dbReference type="CDD" id="cd11304">
    <property type="entry name" value="Cadherin_repeat"/>
    <property type="match status" value="9"/>
</dbReference>
<feature type="transmembrane region" description="Helical" evidence="16">
    <location>
        <begin position="1146"/>
        <end position="1169"/>
    </location>
</feature>
<dbReference type="FunFam" id="2.60.40.60:FF:000129">
    <property type="entry name" value="protocadherin alpha-C2 isoform X1"/>
    <property type="match status" value="1"/>
</dbReference>
<gene>
    <name evidence="19" type="ORF">UY3_07485</name>
</gene>
<evidence type="ECO:0000256" key="17">
    <source>
        <dbReference type="SAM" id="SignalP"/>
    </source>
</evidence>
<dbReference type="InterPro" id="IPR020894">
    <property type="entry name" value="Cadherin_CS"/>
</dbReference>
<evidence type="ECO:0000256" key="11">
    <source>
        <dbReference type="ARBA" id="ARBA00023136"/>
    </source>
</evidence>
<dbReference type="GO" id="GO:0007156">
    <property type="term" value="P:homophilic cell adhesion via plasma membrane adhesion molecules"/>
    <property type="evidence" value="ECO:0007669"/>
    <property type="project" value="InterPro"/>
</dbReference>
<dbReference type="Pfam" id="PF00028">
    <property type="entry name" value="Cadherin"/>
    <property type="match status" value="7"/>
</dbReference>
<evidence type="ECO:0000256" key="12">
    <source>
        <dbReference type="ARBA" id="ARBA00023157"/>
    </source>
</evidence>
<keyword evidence="4" id="KW-0245">EGF-like domain</keyword>
<organism evidence="19 20">
    <name type="scientific">Chelonia mydas</name>
    <name type="common">Green sea-turtle</name>
    <name type="synonym">Chelonia agassizi</name>
    <dbReference type="NCBI Taxonomy" id="8469"/>
    <lineage>
        <taxon>Eukaryota</taxon>
        <taxon>Metazoa</taxon>
        <taxon>Chordata</taxon>
        <taxon>Craniata</taxon>
        <taxon>Vertebrata</taxon>
        <taxon>Euteleostomi</taxon>
        <taxon>Archelosauria</taxon>
        <taxon>Testudinata</taxon>
        <taxon>Testudines</taxon>
        <taxon>Cryptodira</taxon>
        <taxon>Durocryptodira</taxon>
        <taxon>Americhelydia</taxon>
        <taxon>Chelonioidea</taxon>
        <taxon>Cheloniidae</taxon>
        <taxon>Chelonia</taxon>
    </lineage>
</organism>
<evidence type="ECO:0000313" key="20">
    <source>
        <dbReference type="Proteomes" id="UP000031443"/>
    </source>
</evidence>
<keyword evidence="10 16" id="KW-1133">Transmembrane helix</keyword>
<evidence type="ECO:0000256" key="3">
    <source>
        <dbReference type="ARBA" id="ARBA00022475"/>
    </source>
</evidence>
<accession>M7BTC1</accession>
<protein>
    <recommendedName>
        <fullName evidence="14">Protocadherin beta-1</fullName>
    </recommendedName>
</protein>
<dbReference type="PROSITE" id="PS00232">
    <property type="entry name" value="CADHERIN_1"/>
    <property type="match status" value="5"/>
</dbReference>
<keyword evidence="6 17" id="KW-0732">Signal</keyword>
<dbReference type="InterPro" id="IPR015919">
    <property type="entry name" value="Cadherin-like_sf"/>
</dbReference>
<dbReference type="Gene3D" id="2.60.40.60">
    <property type="entry name" value="Cadherins"/>
    <property type="match status" value="10"/>
</dbReference>
<dbReference type="InterPro" id="IPR002126">
    <property type="entry name" value="Cadherin-like_dom"/>
</dbReference>
<feature type="domain" description="Cadherin" evidence="18">
    <location>
        <begin position="157"/>
        <end position="242"/>
    </location>
</feature>
<evidence type="ECO:0000256" key="16">
    <source>
        <dbReference type="SAM" id="Phobius"/>
    </source>
</evidence>
<dbReference type="AlphaFoldDB" id="M7BTC1"/>
<dbReference type="PRINTS" id="PR00205">
    <property type="entry name" value="CADHERIN"/>
</dbReference>
<keyword evidence="9" id="KW-0130">Cell adhesion</keyword>
<comment type="subcellular location">
    <subcellularLocation>
        <location evidence="2">Cell membrane</location>
        <topology evidence="2">Single-pass type I membrane protein</topology>
    </subcellularLocation>
</comment>
<keyword evidence="7" id="KW-0677">Repeat</keyword>
<dbReference type="Proteomes" id="UP000031443">
    <property type="component" value="Unassembled WGS sequence"/>
</dbReference>
<evidence type="ECO:0000256" key="6">
    <source>
        <dbReference type="ARBA" id="ARBA00022729"/>
    </source>
</evidence>
<evidence type="ECO:0000256" key="15">
    <source>
        <dbReference type="PROSITE-ProRule" id="PRU00043"/>
    </source>
</evidence>
<reference evidence="20" key="1">
    <citation type="journal article" date="2013" name="Nat. Genet.">
        <title>The draft genomes of soft-shell turtle and green sea turtle yield insights into the development and evolution of the turtle-specific body plan.</title>
        <authorList>
            <person name="Wang Z."/>
            <person name="Pascual-Anaya J."/>
            <person name="Zadissa A."/>
            <person name="Li W."/>
            <person name="Niimura Y."/>
            <person name="Huang Z."/>
            <person name="Li C."/>
            <person name="White S."/>
            <person name="Xiong Z."/>
            <person name="Fang D."/>
            <person name="Wang B."/>
            <person name="Ming Y."/>
            <person name="Chen Y."/>
            <person name="Zheng Y."/>
            <person name="Kuraku S."/>
            <person name="Pignatelli M."/>
            <person name="Herrero J."/>
            <person name="Beal K."/>
            <person name="Nozawa M."/>
            <person name="Li Q."/>
            <person name="Wang J."/>
            <person name="Zhang H."/>
            <person name="Yu L."/>
            <person name="Shigenobu S."/>
            <person name="Wang J."/>
            <person name="Liu J."/>
            <person name="Flicek P."/>
            <person name="Searle S."/>
            <person name="Wang J."/>
            <person name="Kuratani S."/>
            <person name="Yin Y."/>
            <person name="Aken B."/>
            <person name="Zhang G."/>
            <person name="Irie N."/>
        </authorList>
    </citation>
    <scope>NUCLEOTIDE SEQUENCE [LARGE SCALE GENOMIC DNA]</scope>
</reference>
<keyword evidence="11 16" id="KW-0472">Membrane</keyword>
<evidence type="ECO:0000256" key="10">
    <source>
        <dbReference type="ARBA" id="ARBA00022989"/>
    </source>
</evidence>
<dbReference type="FunFam" id="2.60.40.60:FF:000001">
    <property type="entry name" value="Protocadherin alpha 2"/>
    <property type="match status" value="1"/>
</dbReference>
<feature type="domain" description="Cadherin" evidence="18">
    <location>
        <begin position="610"/>
        <end position="695"/>
    </location>
</feature>
<dbReference type="eggNOG" id="KOG3594">
    <property type="taxonomic scope" value="Eukaryota"/>
</dbReference>
<dbReference type="FunFam" id="2.60.40.60:FF:000013">
    <property type="entry name" value="Cadherin EGF LAG seven-pass G-type receptor"/>
    <property type="match status" value="1"/>
</dbReference>
<dbReference type="InterPro" id="IPR050174">
    <property type="entry name" value="Protocadherin/Cadherin-CA"/>
</dbReference>
<dbReference type="PANTHER" id="PTHR24028:SF133">
    <property type="entry name" value="PROTOCADHERIN ALPHA-4"/>
    <property type="match status" value="1"/>
</dbReference>
<comment type="function">
    <text evidence="1">Potential calcium-dependent cell-adhesion protein. May be involved in the establishment and maintenance of specific neuronal connections in the brain.</text>
</comment>
<dbReference type="FunFam" id="2.60.40.60:FF:000127">
    <property type="entry name" value="Protocadherin beta 1"/>
    <property type="match status" value="1"/>
</dbReference>
<evidence type="ECO:0000256" key="13">
    <source>
        <dbReference type="ARBA" id="ARBA00023180"/>
    </source>
</evidence>
<dbReference type="FunFam" id="2.60.40.60:FF:000006">
    <property type="entry name" value="Protocadherin alpha 2"/>
    <property type="match status" value="1"/>
</dbReference>
<keyword evidence="5 16" id="KW-0812">Transmembrane</keyword>
<dbReference type="FunFam" id="2.60.40.60:FF:000002">
    <property type="entry name" value="Protocadherin alpha 2"/>
    <property type="match status" value="1"/>
</dbReference>
<feature type="domain" description="Cadherin" evidence="18">
    <location>
        <begin position="696"/>
        <end position="803"/>
    </location>
</feature>
<keyword evidence="20" id="KW-1185">Reference proteome</keyword>
<evidence type="ECO:0000256" key="5">
    <source>
        <dbReference type="ARBA" id="ARBA00022692"/>
    </source>
</evidence>
<evidence type="ECO:0000256" key="8">
    <source>
        <dbReference type="ARBA" id="ARBA00022837"/>
    </source>
</evidence>
<dbReference type="GO" id="GO:0005509">
    <property type="term" value="F:calcium ion binding"/>
    <property type="evidence" value="ECO:0007669"/>
    <property type="project" value="UniProtKB-UniRule"/>
</dbReference>
<feature type="domain" description="Cadherin" evidence="18">
    <location>
        <begin position="909"/>
        <end position="1019"/>
    </location>
</feature>
<dbReference type="SUPFAM" id="SSF49313">
    <property type="entry name" value="Cadherin-like"/>
    <property type="match status" value="9"/>
</dbReference>
<evidence type="ECO:0000256" key="4">
    <source>
        <dbReference type="ARBA" id="ARBA00022536"/>
    </source>
</evidence>
<proteinExistence type="predicted"/>
<keyword evidence="12" id="KW-1015">Disulfide bond</keyword>
<evidence type="ECO:0000256" key="1">
    <source>
        <dbReference type="ARBA" id="ARBA00003436"/>
    </source>
</evidence>
<name>M7BTC1_CHEMY</name>
<dbReference type="SMART" id="SM00112">
    <property type="entry name" value="CA"/>
    <property type="match status" value="9"/>
</dbReference>
<dbReference type="PROSITE" id="PS50268">
    <property type="entry name" value="CADHERIN_2"/>
    <property type="match status" value="9"/>
</dbReference>
<evidence type="ECO:0000313" key="19">
    <source>
        <dbReference type="EMBL" id="EMP35313.1"/>
    </source>
</evidence>
<feature type="domain" description="Cadherin" evidence="18">
    <location>
        <begin position="34"/>
        <end position="133"/>
    </location>
</feature>
<keyword evidence="13" id="KW-0325">Glycoprotein</keyword>
<evidence type="ECO:0000256" key="7">
    <source>
        <dbReference type="ARBA" id="ARBA00022737"/>
    </source>
</evidence>
<feature type="chain" id="PRO_5004080375" description="Protocadherin beta-1" evidence="17">
    <location>
        <begin position="30"/>
        <end position="1256"/>
    </location>
</feature>
<dbReference type="EMBL" id="KB528690">
    <property type="protein sequence ID" value="EMP35313.1"/>
    <property type="molecule type" value="Genomic_DNA"/>
</dbReference>
<feature type="signal peptide" evidence="17">
    <location>
        <begin position="1"/>
        <end position="29"/>
    </location>
</feature>
<dbReference type="InterPro" id="IPR013164">
    <property type="entry name" value="Cadherin_N"/>
</dbReference>
<evidence type="ECO:0000256" key="9">
    <source>
        <dbReference type="ARBA" id="ARBA00022889"/>
    </source>
</evidence>
<keyword evidence="3" id="KW-1003">Cell membrane</keyword>
<dbReference type="FunFam" id="2.60.40.60:FF:000007">
    <property type="entry name" value="Protocadherin alpha 2"/>
    <property type="match status" value="2"/>
</dbReference>
<feature type="domain" description="Cadherin" evidence="18">
    <location>
        <begin position="243"/>
        <end position="350"/>
    </location>
</feature>
<evidence type="ECO:0000259" key="18">
    <source>
        <dbReference type="PROSITE" id="PS50268"/>
    </source>
</evidence>
<dbReference type="GO" id="GO:0005886">
    <property type="term" value="C:plasma membrane"/>
    <property type="evidence" value="ECO:0007669"/>
    <property type="project" value="UniProtKB-SubCell"/>
</dbReference>
<feature type="domain" description="Cadherin" evidence="18">
    <location>
        <begin position="346"/>
        <end position="436"/>
    </location>
</feature>
<feature type="domain" description="Cadherin" evidence="18">
    <location>
        <begin position="1034"/>
        <end position="1142"/>
    </location>
</feature>
<evidence type="ECO:0000256" key="14">
    <source>
        <dbReference type="ARBA" id="ARBA00067603"/>
    </source>
</evidence>
<keyword evidence="8 15" id="KW-0106">Calcium</keyword>
<dbReference type="FunFam" id="2.60.40.60:FF:000233">
    <property type="entry name" value="Protocadherin gamma-A3 isoform 1"/>
    <property type="match status" value="1"/>
</dbReference>
<sequence>MALLRRDSLVTGQLLRLVLLHTAWEVGSGQVRYSLPEESKHGTFVGRLAQDLGLEVSELVSRMFRMVSKGRGDYFEVNLQSGVLFVNSPVDREEVCGQSPLCAIDLEVIVDKPMRIFHVEVEIQDINDNAPVFSVNEDNFIIAESRLPDSSFPLEGASDADIGTNSLLTYKLSPSEHFILDVQRKNDQSKSLVLVLKKALDREETPEHRLLLTATDGGKPELTGSVQLVITVLDANDNAPAFNQSVYEVSLYENAANGTLVIKLNATDLDEGINKDVFYSFNNRMSIKIKDIFSLDINTGEIRVKGNMDFETQNIYEIQVEAIDKGHAPLVGHSKVLVEVVRAVDADSGYNAWLRYEVQEARAAGPFRVGVYSGEISTTRALEESDGPSQRLVILAKDHGEPALSATATVSLSLVESPQAVKWDSRQRVGSEGPLVDLNVSLVIAICSVSGLFVLVIVVYVALRCHTGPEVMCGPGKATVLCSSEVGSWSYSQRQSRNLCVGEVTAKNDLMVFSPNVPHFAENGEKKIESEFTPNENGMSRVDREEVCGQSPLCAIDLEVIVDKPLRIFHVEVEIQDINDNAPVFPVNEQNLSIAESLTLPGSRFPLEGAFDADIGTNSLLTYKLSPSEHFTLDVTTNDDQIKSAELELKKSLDREETPVYRLLLTATDGGKPELTGTVQLMITVLDVNDNAPVFNQSVYKVQMLEGSANGTLVIKLNATDLDEGIYKDITYAFSSLVPPHIKDTFKICEYSGEIRVKGKMDFEYINLYEIQVSAKDKGNPPLAGHCKVVVEVLDINDNAPELTITSHSLPVPEDAPPGTVVALISVSDRDSGDNGKVTCSIPPDLPFQLVSTFKNYHSLVLAEAVDRERVSEYKILVTARDEGAPSLSASSSILVPIADVNDNAPAFPQPVYTVFVKENNRPGAHLLSVSASDPDLRENAFVSYSVVERSVGEQQPVSSYISVHSESGHIYGLQPFDYEELQVLQFQVSARDAGFPSLCGNVTVQLFVLDENDNAPAVSAPGSGRGSPGPELVPLSAGAGHVVGKVRAVDADSGYNAWLRYEVQEARAAGPFRVGVYSGEISTTRALEESDGPSQRLVILVKDHGEPALSATATVSLSLVESPQAVKWDSRRRVGSEGPLVDMNVSLMIAICSVSGLFVLVIVVYVGLRCHPGPEVMCGPGKATVVCSSEVGSWSYSQRQSRNLCVGEGTAKNDLMVFSPNFSDSAENGEHEKLQVAQGLIVTLRDVSSSASSSI</sequence>
<dbReference type="PANTHER" id="PTHR24028">
    <property type="entry name" value="CADHERIN-87A"/>
    <property type="match status" value="1"/>
</dbReference>
<feature type="domain" description="Cadherin" evidence="18">
    <location>
        <begin position="804"/>
        <end position="908"/>
    </location>
</feature>